<dbReference type="EMBL" id="MLQQ01000001">
    <property type="protein sequence ID" value="OIJ16283.1"/>
    <property type="molecule type" value="Genomic_DNA"/>
</dbReference>
<protein>
    <submittedName>
        <fullName evidence="6">Lipase</fullName>
    </submittedName>
</protein>
<feature type="active site" evidence="3">
    <location>
        <position position="179"/>
    </location>
</feature>
<dbReference type="InterPro" id="IPR029058">
    <property type="entry name" value="AB_hydrolase_fold"/>
</dbReference>
<evidence type="ECO:0000256" key="1">
    <source>
        <dbReference type="ARBA" id="ARBA00010515"/>
    </source>
</evidence>
<dbReference type="PROSITE" id="PS01174">
    <property type="entry name" value="LIPASE_GDXG_SER"/>
    <property type="match status" value="1"/>
</dbReference>
<keyword evidence="4" id="KW-0812">Transmembrane</keyword>
<keyword evidence="2" id="KW-0378">Hydrolase</keyword>
<organism evidence="6 7">
    <name type="scientific">Anaerobacillus arseniciselenatis</name>
    <dbReference type="NCBI Taxonomy" id="85682"/>
    <lineage>
        <taxon>Bacteria</taxon>
        <taxon>Bacillati</taxon>
        <taxon>Bacillota</taxon>
        <taxon>Bacilli</taxon>
        <taxon>Bacillales</taxon>
        <taxon>Bacillaceae</taxon>
        <taxon>Anaerobacillus</taxon>
    </lineage>
</organism>
<dbReference type="AlphaFoldDB" id="A0A1S2LVT6"/>
<dbReference type="Gene3D" id="3.40.50.1820">
    <property type="entry name" value="alpha/beta hydrolase"/>
    <property type="match status" value="1"/>
</dbReference>
<proteinExistence type="inferred from homology"/>
<dbReference type="InterPro" id="IPR013094">
    <property type="entry name" value="AB_hydrolase_3"/>
</dbReference>
<dbReference type="PANTHER" id="PTHR48081:SF8">
    <property type="entry name" value="ALPHA_BETA HYDROLASE FOLD-3 DOMAIN-CONTAINING PROTEIN-RELATED"/>
    <property type="match status" value="1"/>
</dbReference>
<evidence type="ECO:0000259" key="5">
    <source>
        <dbReference type="Pfam" id="PF07859"/>
    </source>
</evidence>
<dbReference type="PANTHER" id="PTHR48081">
    <property type="entry name" value="AB HYDROLASE SUPERFAMILY PROTEIN C4A8.06C"/>
    <property type="match status" value="1"/>
</dbReference>
<keyword evidence="7" id="KW-1185">Reference proteome</keyword>
<name>A0A1S2LVT6_9BACI</name>
<accession>A0A1S2LVT6</accession>
<evidence type="ECO:0000256" key="4">
    <source>
        <dbReference type="SAM" id="Phobius"/>
    </source>
</evidence>
<dbReference type="Proteomes" id="UP000180098">
    <property type="component" value="Unassembled WGS sequence"/>
</dbReference>
<dbReference type="SUPFAM" id="SSF53474">
    <property type="entry name" value="alpha/beta-Hydrolases"/>
    <property type="match status" value="1"/>
</dbReference>
<keyword evidence="4" id="KW-1133">Transmembrane helix</keyword>
<dbReference type="InterPro" id="IPR033140">
    <property type="entry name" value="Lipase_GDXG_put_SER_AS"/>
</dbReference>
<evidence type="ECO:0000256" key="3">
    <source>
        <dbReference type="PROSITE-ProRule" id="PRU10038"/>
    </source>
</evidence>
<sequence length="376" mass="42435">MVKRTVAIILAFFLLFVGYVIVSVHYWSITDEGRLPPKTAVLLYAINNNIVTPDMQPPRFLIQQRPATIAREDLLMPVEEGEIPIRVYYPKREGPHPVILYYHGGAFLEGYGNIETHDNIIRALSARTQSVVIAVGYRVAPQYVFPTAVEDSYEALLWAYEHAERFNGDSDRIAVAGDSAGGNLATAVALMTRDFQGPELVAQALLYPLTTFQDLPLQSRIIYDSGYYLLARSVMYRARDLYTPEEEMWLSPYNSPLNAESLEDLPPTLIITAEFDPLKDEGEQYGERLANSGVPVKHLHYEGVMHGFISFYEVMNLGNHGLRETVSYLKNMFEGEEVQQTLVKEMVSPPKGKEGVREYLESYAIAAFLIVQDLLN</sequence>
<reference evidence="6 7" key="1">
    <citation type="submission" date="2016-10" db="EMBL/GenBank/DDBJ databases">
        <title>Draft genome sequences of four alkaliphilic bacteria belonging to the Anaerobacillus genus.</title>
        <authorList>
            <person name="Bassil N.M."/>
            <person name="Lloyd J.R."/>
        </authorList>
    </citation>
    <scope>NUCLEOTIDE SEQUENCE [LARGE SCALE GENOMIC DNA]</scope>
    <source>
        <strain evidence="6 7">DSM 15340</strain>
    </source>
</reference>
<dbReference type="GO" id="GO:0016787">
    <property type="term" value="F:hydrolase activity"/>
    <property type="evidence" value="ECO:0007669"/>
    <property type="project" value="UniProtKB-KW"/>
</dbReference>
<dbReference type="InterPro" id="IPR050300">
    <property type="entry name" value="GDXG_lipolytic_enzyme"/>
</dbReference>
<evidence type="ECO:0000313" key="7">
    <source>
        <dbReference type="Proteomes" id="UP000180098"/>
    </source>
</evidence>
<comment type="caution">
    <text evidence="6">The sequence shown here is derived from an EMBL/GenBank/DDBJ whole genome shotgun (WGS) entry which is preliminary data.</text>
</comment>
<keyword evidence="4" id="KW-0472">Membrane</keyword>
<evidence type="ECO:0000313" key="6">
    <source>
        <dbReference type="EMBL" id="OIJ16283.1"/>
    </source>
</evidence>
<dbReference type="Pfam" id="PF07859">
    <property type="entry name" value="Abhydrolase_3"/>
    <property type="match status" value="1"/>
</dbReference>
<feature type="domain" description="Alpha/beta hydrolase fold-3" evidence="5">
    <location>
        <begin position="99"/>
        <end position="309"/>
    </location>
</feature>
<gene>
    <name evidence="6" type="ORF">BKP35_01675</name>
</gene>
<feature type="transmembrane region" description="Helical" evidence="4">
    <location>
        <begin position="7"/>
        <end position="27"/>
    </location>
</feature>
<comment type="similarity">
    <text evidence="1">Belongs to the 'GDXG' lipolytic enzyme family.</text>
</comment>
<evidence type="ECO:0000256" key="2">
    <source>
        <dbReference type="ARBA" id="ARBA00022801"/>
    </source>
</evidence>